<evidence type="ECO:0000256" key="5">
    <source>
        <dbReference type="ARBA" id="ARBA00023163"/>
    </source>
</evidence>
<dbReference type="PANTHER" id="PTHR46577">
    <property type="entry name" value="HTH-TYPE TRANSCRIPTIONAL REGULATORY PROTEIN GABR"/>
    <property type="match status" value="1"/>
</dbReference>
<gene>
    <name evidence="7" type="ORF">DSCO28_46830</name>
</gene>
<dbReference type="KEGG" id="dov:DSCO28_46830"/>
<dbReference type="CDD" id="cd00609">
    <property type="entry name" value="AAT_like"/>
    <property type="match status" value="1"/>
</dbReference>
<sequence>MPLYEEIARQIRERIVNGEYPPGERIPSIRHFAGRFGCNKLTVQKAFERLTAEGLLEKIVGSGSYVKFPEKIQSAGEVYDLSTDYLSESFFPHGLAGEIFQEIFKRQEGGALSAAPIAGDPGLIEVLGRFYQLPTRRMLVVSGAQQGLDLAAKVFAARVPDTILFEDPTYPGAISLFKARHFIPLDRFGPRIETLETRMADGIRLFYTMPSVHNPTGISYSTARREAVARLAETHGVFIIEDDYLSEFVDDRRPRFVDIAPARTIYIKSLSQTTVAGLRLGFMVVPASLYDHFIHAKYTSDIGSNGLMQKFFDAFVRGGGYRRFLDSITERMQARKARLVKLLNTAGSLTLAPGQHGGSLWVQCRNRPNLPHVPWAPGRQFSFNPAMENCFRISFMALNDADFDRALEYLERILKRLDG</sequence>
<dbReference type="SUPFAM" id="SSF53383">
    <property type="entry name" value="PLP-dependent transferases"/>
    <property type="match status" value="1"/>
</dbReference>
<evidence type="ECO:0000256" key="1">
    <source>
        <dbReference type="ARBA" id="ARBA00005384"/>
    </source>
</evidence>
<feature type="domain" description="HTH gntR-type" evidence="6">
    <location>
        <begin position="1"/>
        <end position="69"/>
    </location>
</feature>
<dbReference type="InterPro" id="IPR036388">
    <property type="entry name" value="WH-like_DNA-bd_sf"/>
</dbReference>
<keyword evidence="3" id="KW-0805">Transcription regulation</keyword>
<dbReference type="SMART" id="SM00345">
    <property type="entry name" value="HTH_GNTR"/>
    <property type="match status" value="1"/>
</dbReference>
<comment type="similarity">
    <text evidence="1">In the C-terminal section; belongs to the class-I pyridoxal-phosphate-dependent aminotransferase family.</text>
</comment>
<proteinExistence type="inferred from homology"/>
<dbReference type="PROSITE" id="PS50949">
    <property type="entry name" value="HTH_GNTR"/>
    <property type="match status" value="1"/>
</dbReference>
<accession>A0A5K7ZV53</accession>
<dbReference type="RefSeq" id="WP_155324138.1">
    <property type="nucleotide sequence ID" value="NZ_AP021876.1"/>
</dbReference>
<dbReference type="EMBL" id="AP021876">
    <property type="protein sequence ID" value="BBO84117.1"/>
    <property type="molecule type" value="Genomic_DNA"/>
</dbReference>
<keyword evidence="2" id="KW-0663">Pyridoxal phosphate</keyword>
<dbReference type="InterPro" id="IPR051446">
    <property type="entry name" value="HTH_trans_reg/aminotransferase"/>
</dbReference>
<dbReference type="GO" id="GO:0030170">
    <property type="term" value="F:pyridoxal phosphate binding"/>
    <property type="evidence" value="ECO:0007669"/>
    <property type="project" value="InterPro"/>
</dbReference>
<dbReference type="SUPFAM" id="SSF46785">
    <property type="entry name" value="Winged helix' DNA-binding domain"/>
    <property type="match status" value="1"/>
</dbReference>
<dbReference type="Proteomes" id="UP000425960">
    <property type="component" value="Chromosome"/>
</dbReference>
<evidence type="ECO:0000313" key="8">
    <source>
        <dbReference type="Proteomes" id="UP000425960"/>
    </source>
</evidence>
<dbReference type="CDD" id="cd07377">
    <property type="entry name" value="WHTH_GntR"/>
    <property type="match status" value="1"/>
</dbReference>
<keyword evidence="4" id="KW-0238">DNA-binding</keyword>
<dbReference type="PANTHER" id="PTHR46577:SF2">
    <property type="entry name" value="TRANSCRIPTIONAL REGULATORY PROTEIN"/>
    <property type="match status" value="1"/>
</dbReference>
<dbReference type="GO" id="GO:0003700">
    <property type="term" value="F:DNA-binding transcription factor activity"/>
    <property type="evidence" value="ECO:0007669"/>
    <property type="project" value="InterPro"/>
</dbReference>
<dbReference type="InterPro" id="IPR036390">
    <property type="entry name" value="WH_DNA-bd_sf"/>
</dbReference>
<dbReference type="Gene3D" id="1.10.10.10">
    <property type="entry name" value="Winged helix-like DNA-binding domain superfamily/Winged helix DNA-binding domain"/>
    <property type="match status" value="1"/>
</dbReference>
<organism evidence="7 8">
    <name type="scientific">Desulfosarcina ovata subsp. sediminis</name>
    <dbReference type="NCBI Taxonomy" id="885957"/>
    <lineage>
        <taxon>Bacteria</taxon>
        <taxon>Pseudomonadati</taxon>
        <taxon>Thermodesulfobacteriota</taxon>
        <taxon>Desulfobacteria</taxon>
        <taxon>Desulfobacterales</taxon>
        <taxon>Desulfosarcinaceae</taxon>
        <taxon>Desulfosarcina</taxon>
    </lineage>
</organism>
<dbReference type="InterPro" id="IPR015421">
    <property type="entry name" value="PyrdxlP-dep_Trfase_major"/>
</dbReference>
<protein>
    <submittedName>
        <fullName evidence="7">Transcriptional regulator</fullName>
    </submittedName>
</protein>
<evidence type="ECO:0000256" key="4">
    <source>
        <dbReference type="ARBA" id="ARBA00023125"/>
    </source>
</evidence>
<dbReference type="GO" id="GO:0003677">
    <property type="term" value="F:DNA binding"/>
    <property type="evidence" value="ECO:0007669"/>
    <property type="project" value="UniProtKB-KW"/>
</dbReference>
<dbReference type="InterPro" id="IPR004839">
    <property type="entry name" value="Aminotransferase_I/II_large"/>
</dbReference>
<dbReference type="InterPro" id="IPR000524">
    <property type="entry name" value="Tscrpt_reg_HTH_GntR"/>
</dbReference>
<dbReference type="AlphaFoldDB" id="A0A5K7ZV53"/>
<dbReference type="Pfam" id="PF00155">
    <property type="entry name" value="Aminotran_1_2"/>
    <property type="match status" value="1"/>
</dbReference>
<dbReference type="Gene3D" id="3.40.640.10">
    <property type="entry name" value="Type I PLP-dependent aspartate aminotransferase-like (Major domain)"/>
    <property type="match status" value="1"/>
</dbReference>
<evidence type="ECO:0000259" key="6">
    <source>
        <dbReference type="PROSITE" id="PS50949"/>
    </source>
</evidence>
<reference evidence="7 8" key="1">
    <citation type="submission" date="2019-11" db="EMBL/GenBank/DDBJ databases">
        <title>Comparative genomics of hydrocarbon-degrading Desulfosarcina strains.</title>
        <authorList>
            <person name="Watanabe M."/>
            <person name="Kojima H."/>
            <person name="Fukui M."/>
        </authorList>
    </citation>
    <scope>NUCLEOTIDE SEQUENCE [LARGE SCALE GENOMIC DNA]</scope>
    <source>
        <strain evidence="7 8">28bB2T</strain>
    </source>
</reference>
<name>A0A5K7ZV53_9BACT</name>
<evidence type="ECO:0000256" key="2">
    <source>
        <dbReference type="ARBA" id="ARBA00022898"/>
    </source>
</evidence>
<evidence type="ECO:0000313" key="7">
    <source>
        <dbReference type="EMBL" id="BBO84117.1"/>
    </source>
</evidence>
<evidence type="ECO:0000256" key="3">
    <source>
        <dbReference type="ARBA" id="ARBA00023015"/>
    </source>
</evidence>
<dbReference type="Pfam" id="PF00392">
    <property type="entry name" value="GntR"/>
    <property type="match status" value="1"/>
</dbReference>
<keyword evidence="5" id="KW-0804">Transcription</keyword>
<dbReference type="InterPro" id="IPR015424">
    <property type="entry name" value="PyrdxlP-dep_Trfase"/>
</dbReference>